<dbReference type="EMBL" id="VVIM01000002">
    <property type="protein sequence ID" value="KAB0802376.1"/>
    <property type="molecule type" value="Genomic_DNA"/>
</dbReference>
<proteinExistence type="predicted"/>
<evidence type="ECO:0008006" key="4">
    <source>
        <dbReference type="Google" id="ProtNLM"/>
    </source>
</evidence>
<keyword evidence="3" id="KW-1185">Reference proteome</keyword>
<dbReference type="Proteomes" id="UP000327044">
    <property type="component" value="Unassembled WGS sequence"/>
</dbReference>
<evidence type="ECO:0000256" key="1">
    <source>
        <dbReference type="SAM" id="MobiDB-lite"/>
    </source>
</evidence>
<comment type="caution">
    <text evidence="2">The sequence shown here is derived from an EMBL/GenBank/DDBJ whole genome shotgun (WGS) entry which is preliminary data.</text>
</comment>
<sequence>MCSETKLSITEFRRQLAYSLVKPMEPPKPPKKRVHSLTKPDGPGRKKRKPCKQCRQVLKASGLSHREVDKKVRRVVTYCADCPGEPGYCLNCFNETHK</sequence>
<name>A0A5N4AYI0_PHOPY</name>
<feature type="region of interest" description="Disordered" evidence="1">
    <location>
        <begin position="22"/>
        <end position="49"/>
    </location>
</feature>
<dbReference type="AlphaFoldDB" id="A0A5N4AYI0"/>
<dbReference type="InParanoid" id="A0A5N4AYI0"/>
<evidence type="ECO:0000313" key="3">
    <source>
        <dbReference type="Proteomes" id="UP000327044"/>
    </source>
</evidence>
<organism evidence="2 3">
    <name type="scientific">Photinus pyralis</name>
    <name type="common">Common eastern firefly</name>
    <name type="synonym">Lampyris pyralis</name>
    <dbReference type="NCBI Taxonomy" id="7054"/>
    <lineage>
        <taxon>Eukaryota</taxon>
        <taxon>Metazoa</taxon>
        <taxon>Ecdysozoa</taxon>
        <taxon>Arthropoda</taxon>
        <taxon>Hexapoda</taxon>
        <taxon>Insecta</taxon>
        <taxon>Pterygota</taxon>
        <taxon>Neoptera</taxon>
        <taxon>Endopterygota</taxon>
        <taxon>Coleoptera</taxon>
        <taxon>Polyphaga</taxon>
        <taxon>Elateriformia</taxon>
        <taxon>Elateroidea</taxon>
        <taxon>Lampyridae</taxon>
        <taxon>Lampyrinae</taxon>
        <taxon>Photinus</taxon>
    </lineage>
</organism>
<evidence type="ECO:0000313" key="2">
    <source>
        <dbReference type="EMBL" id="KAB0802376.1"/>
    </source>
</evidence>
<protein>
    <recommendedName>
        <fullName evidence="4">PiggyBac transposable element-derived protein 4 C-terminal zinc-ribbon domain-containing protein</fullName>
    </recommendedName>
</protein>
<accession>A0A5N4AYI0</accession>
<reference evidence="2 3" key="1">
    <citation type="journal article" date="2018" name="Elife">
        <title>Firefly genomes illuminate parallel origins of bioluminescence in beetles.</title>
        <authorList>
            <person name="Fallon T.R."/>
            <person name="Lower S.E."/>
            <person name="Chang C.H."/>
            <person name="Bessho-Uehara M."/>
            <person name="Martin G.J."/>
            <person name="Bewick A.J."/>
            <person name="Behringer M."/>
            <person name="Debat H.J."/>
            <person name="Wong I."/>
            <person name="Day J.C."/>
            <person name="Suvorov A."/>
            <person name="Silva C.J."/>
            <person name="Stanger-Hall K.F."/>
            <person name="Hall D.W."/>
            <person name="Schmitz R.J."/>
            <person name="Nelson D.R."/>
            <person name="Lewis S.M."/>
            <person name="Shigenobu S."/>
            <person name="Bybee S.M."/>
            <person name="Larracuente A.M."/>
            <person name="Oba Y."/>
            <person name="Weng J.K."/>
        </authorList>
    </citation>
    <scope>NUCLEOTIDE SEQUENCE [LARGE SCALE GENOMIC DNA]</scope>
    <source>
        <strain evidence="2">1611_PpyrPB1</strain>
        <tissue evidence="2">Whole body</tissue>
    </source>
</reference>
<gene>
    <name evidence="2" type="ORF">PPYR_04562</name>
</gene>